<protein>
    <submittedName>
        <fullName evidence="4">Uncharacterized protein</fullName>
    </submittedName>
</protein>
<dbReference type="Gene3D" id="1.25.40.20">
    <property type="entry name" value="Ankyrin repeat-containing domain"/>
    <property type="match status" value="1"/>
</dbReference>
<dbReference type="InterPro" id="IPR036770">
    <property type="entry name" value="Ankyrin_rpt-contain_sf"/>
</dbReference>
<name>A0A8C2MXG2_CRIGR</name>
<dbReference type="AlphaFoldDB" id="A0A8C2MXG2"/>
<dbReference type="PANTHER" id="PTHR23060">
    <property type="entry name" value="TESTIS EXPRESSED GENE 14"/>
    <property type="match status" value="1"/>
</dbReference>
<accession>A0A8C2MXG2</accession>
<feature type="region of interest" description="Disordered" evidence="2">
    <location>
        <begin position="238"/>
        <end position="300"/>
    </location>
</feature>
<dbReference type="GO" id="GO:0043063">
    <property type="term" value="P:intercellular bridge organization"/>
    <property type="evidence" value="ECO:0007669"/>
    <property type="project" value="InterPro"/>
</dbReference>
<dbReference type="PROSITE" id="PS50297">
    <property type="entry name" value="ANK_REP_REGION"/>
    <property type="match status" value="1"/>
</dbReference>
<dbReference type="GO" id="GO:0000776">
    <property type="term" value="C:kinetochore"/>
    <property type="evidence" value="ECO:0007669"/>
    <property type="project" value="TreeGrafter"/>
</dbReference>
<proteinExistence type="predicted"/>
<dbReference type="GO" id="GO:0030496">
    <property type="term" value="C:midbody"/>
    <property type="evidence" value="ECO:0007669"/>
    <property type="project" value="TreeGrafter"/>
</dbReference>
<feature type="chain" id="PRO_5034219786" evidence="3">
    <location>
        <begin position="32"/>
        <end position="331"/>
    </location>
</feature>
<keyword evidence="3" id="KW-0732">Signal</keyword>
<dbReference type="GO" id="GO:0051306">
    <property type="term" value="P:mitotic sister chromatid separation"/>
    <property type="evidence" value="ECO:0007669"/>
    <property type="project" value="InterPro"/>
</dbReference>
<dbReference type="Proteomes" id="UP000694386">
    <property type="component" value="Unplaced"/>
</dbReference>
<feature type="signal peptide" evidence="3">
    <location>
        <begin position="1"/>
        <end position="31"/>
    </location>
</feature>
<organism evidence="4 5">
    <name type="scientific">Cricetulus griseus</name>
    <name type="common">Chinese hamster</name>
    <name type="synonym">Cricetulus barabensis griseus</name>
    <dbReference type="NCBI Taxonomy" id="10029"/>
    <lineage>
        <taxon>Eukaryota</taxon>
        <taxon>Metazoa</taxon>
        <taxon>Chordata</taxon>
        <taxon>Craniata</taxon>
        <taxon>Vertebrata</taxon>
        <taxon>Euteleostomi</taxon>
        <taxon>Mammalia</taxon>
        <taxon>Eutheria</taxon>
        <taxon>Euarchontoglires</taxon>
        <taxon>Glires</taxon>
        <taxon>Rodentia</taxon>
        <taxon>Myomorpha</taxon>
        <taxon>Muroidea</taxon>
        <taxon>Cricetidae</taxon>
        <taxon>Cricetinae</taxon>
        <taxon>Cricetulus</taxon>
    </lineage>
</organism>
<dbReference type="GO" id="GO:0007094">
    <property type="term" value="P:mitotic spindle assembly checkpoint signaling"/>
    <property type="evidence" value="ECO:0007669"/>
    <property type="project" value="InterPro"/>
</dbReference>
<sequence length="331" mass="34855">MVRTRLGRRGSSCRHCWATLLLCASYWPLAPTPTSDRCLDGSTPMHAGAFSGRGSVLWHLLQAGGDLRLRDQHGRTPRDWAEQGDARQSWEVLELLWWCRTHMSALVQSGELAPTVSLSQFRASSGHSLCGSLNPLRLAQADRAGEQGPLHPLGAQSPAVFPQLNSLQPPALIMGIPLVDPKELVPTQGEPGRTYESSSHTLMAILLWKGHPVTVRQLKTPETDPDVLLADLQHCRGDLSAPSQHPAPPWPAAANGTEPLGGPVQTDVAGLSLHPAAFSKAGGGGSPSPAGPAARLSAATGGGGPVVPAVPLLDPRWPQFPCCAASAARPG</sequence>
<dbReference type="InterPro" id="IPR002110">
    <property type="entry name" value="Ankyrin_rpt"/>
</dbReference>
<evidence type="ECO:0000313" key="5">
    <source>
        <dbReference type="Proteomes" id="UP000694386"/>
    </source>
</evidence>
<reference evidence="4" key="2">
    <citation type="submission" date="2025-09" db="UniProtKB">
        <authorList>
            <consortium name="Ensembl"/>
        </authorList>
    </citation>
    <scope>IDENTIFICATION</scope>
</reference>
<evidence type="ECO:0000256" key="2">
    <source>
        <dbReference type="SAM" id="MobiDB-lite"/>
    </source>
</evidence>
<feature type="compositionally biased region" description="Low complexity" evidence="2">
    <location>
        <begin position="287"/>
        <end position="299"/>
    </location>
</feature>
<dbReference type="SUPFAM" id="SSF48403">
    <property type="entry name" value="Ankyrin repeat"/>
    <property type="match status" value="1"/>
</dbReference>
<dbReference type="PROSITE" id="PS50088">
    <property type="entry name" value="ANK_REPEAT"/>
    <property type="match status" value="1"/>
</dbReference>
<evidence type="ECO:0000256" key="1">
    <source>
        <dbReference type="PROSITE-ProRule" id="PRU00023"/>
    </source>
</evidence>
<dbReference type="GO" id="GO:0007140">
    <property type="term" value="P:male meiotic nuclear division"/>
    <property type="evidence" value="ECO:0007669"/>
    <property type="project" value="InterPro"/>
</dbReference>
<dbReference type="GO" id="GO:0008608">
    <property type="term" value="P:attachment of spindle microtubules to kinetochore"/>
    <property type="evidence" value="ECO:0007669"/>
    <property type="project" value="InterPro"/>
</dbReference>
<dbReference type="GO" id="GO:0045171">
    <property type="term" value="C:intercellular bridge"/>
    <property type="evidence" value="ECO:0007669"/>
    <property type="project" value="TreeGrafter"/>
</dbReference>
<dbReference type="InterPro" id="IPR039339">
    <property type="entry name" value="Tex14"/>
</dbReference>
<feature type="repeat" description="ANK" evidence="1">
    <location>
        <begin position="40"/>
        <end position="72"/>
    </location>
</feature>
<dbReference type="Ensembl" id="ENSCGRT00001029553.1">
    <property type="protein sequence ID" value="ENSCGRP00001025307.1"/>
    <property type="gene ID" value="ENSCGRG00001022948.1"/>
</dbReference>
<evidence type="ECO:0000313" key="4">
    <source>
        <dbReference type="Ensembl" id="ENSCGRP00001025307.1"/>
    </source>
</evidence>
<keyword evidence="1" id="KW-0040">ANK repeat</keyword>
<reference evidence="4" key="1">
    <citation type="submission" date="2025-08" db="UniProtKB">
        <authorList>
            <consortium name="Ensembl"/>
        </authorList>
    </citation>
    <scope>IDENTIFICATION</scope>
</reference>
<dbReference type="PANTHER" id="PTHR23060:SF2">
    <property type="entry name" value="RHO GTPASE ACTIVATING PROTEIN 33, OPPOSITE STRAND"/>
    <property type="match status" value="1"/>
</dbReference>
<evidence type="ECO:0000256" key="3">
    <source>
        <dbReference type="SAM" id="SignalP"/>
    </source>
</evidence>